<feature type="signal peptide" evidence="1">
    <location>
        <begin position="1"/>
        <end position="22"/>
    </location>
</feature>
<gene>
    <name evidence="2" type="ORF">Lste_3312</name>
</gene>
<name>A0A0W0ZDA3_9GAMM</name>
<reference evidence="2 3" key="1">
    <citation type="submission" date="2015-11" db="EMBL/GenBank/DDBJ databases">
        <title>Genomic analysis of 38 Legionella species identifies large and diverse effector repertoires.</title>
        <authorList>
            <person name="Burstein D."/>
            <person name="Amaro F."/>
            <person name="Zusman T."/>
            <person name="Lifshitz Z."/>
            <person name="Cohen O."/>
            <person name="Gilbert J.A."/>
            <person name="Pupko T."/>
            <person name="Shuman H.A."/>
            <person name="Segal G."/>
        </authorList>
    </citation>
    <scope>NUCLEOTIDE SEQUENCE [LARGE SCALE GENOMIC DNA]</scope>
    <source>
        <strain evidence="2 3">IMVS3376</strain>
    </source>
</reference>
<evidence type="ECO:0000313" key="2">
    <source>
        <dbReference type="EMBL" id="KTD67106.1"/>
    </source>
</evidence>
<dbReference type="EMBL" id="LNYY01000021">
    <property type="protein sequence ID" value="KTD67106.1"/>
    <property type="molecule type" value="Genomic_DNA"/>
</dbReference>
<dbReference type="STRING" id="947033.Lste_3312"/>
<organism evidence="2 3">
    <name type="scientific">Legionella steelei</name>
    <dbReference type="NCBI Taxonomy" id="947033"/>
    <lineage>
        <taxon>Bacteria</taxon>
        <taxon>Pseudomonadati</taxon>
        <taxon>Pseudomonadota</taxon>
        <taxon>Gammaproteobacteria</taxon>
        <taxon>Legionellales</taxon>
        <taxon>Legionellaceae</taxon>
        <taxon>Legionella</taxon>
    </lineage>
</organism>
<evidence type="ECO:0008006" key="4">
    <source>
        <dbReference type="Google" id="ProtNLM"/>
    </source>
</evidence>
<evidence type="ECO:0000313" key="3">
    <source>
        <dbReference type="Proteomes" id="UP000054926"/>
    </source>
</evidence>
<dbReference type="AlphaFoldDB" id="A0A0W0ZDA3"/>
<dbReference type="Proteomes" id="UP000054926">
    <property type="component" value="Unassembled WGS sequence"/>
</dbReference>
<dbReference type="InterPro" id="IPR049973">
    <property type="entry name" value="STY0301-like"/>
</dbReference>
<dbReference type="NCBIfam" id="NF042415">
    <property type="entry name" value="STY0301_fam"/>
    <property type="match status" value="1"/>
</dbReference>
<accession>A0A0W0ZDA3</accession>
<comment type="caution">
    <text evidence="2">The sequence shown here is derived from an EMBL/GenBank/DDBJ whole genome shotgun (WGS) entry which is preliminary data.</text>
</comment>
<proteinExistence type="predicted"/>
<evidence type="ECO:0000256" key="1">
    <source>
        <dbReference type="SAM" id="SignalP"/>
    </source>
</evidence>
<dbReference type="OrthoDB" id="8756528at2"/>
<dbReference type="PATRIC" id="fig|947033.5.peg.3521"/>
<keyword evidence="3" id="KW-1185">Reference proteome</keyword>
<keyword evidence="1" id="KW-0732">Signal</keyword>
<protein>
    <recommendedName>
        <fullName evidence="4">Secreted protein</fullName>
    </recommendedName>
</protein>
<dbReference type="RefSeq" id="WP_058512124.1">
    <property type="nucleotide sequence ID" value="NZ_LNYY01000021.1"/>
</dbReference>
<feature type="chain" id="PRO_5006918541" description="Secreted protein" evidence="1">
    <location>
        <begin position="23"/>
        <end position="135"/>
    </location>
</feature>
<sequence>MSIFIRINFFLGFVVLCGSVSATEIHCPETIQTNQSLQQEIKTWDVFQDDWNSTHHFDRITFYSGPPKEHASLVPDNETSKVKKLTWSFDKQETWIACGYTHTKIQLIQKIPNGTKSCTVSYDKDFSKVLGINCV</sequence>